<keyword evidence="2" id="KW-1185">Reference proteome</keyword>
<dbReference type="EMBL" id="MU273856">
    <property type="protein sequence ID" value="KAI0027687.1"/>
    <property type="molecule type" value="Genomic_DNA"/>
</dbReference>
<accession>A0ACB8Q7J9</accession>
<protein>
    <submittedName>
        <fullName evidence="1">Uncharacterized protein</fullName>
    </submittedName>
</protein>
<organism evidence="1 2">
    <name type="scientific">Vararia minispora EC-137</name>
    <dbReference type="NCBI Taxonomy" id="1314806"/>
    <lineage>
        <taxon>Eukaryota</taxon>
        <taxon>Fungi</taxon>
        <taxon>Dikarya</taxon>
        <taxon>Basidiomycota</taxon>
        <taxon>Agaricomycotina</taxon>
        <taxon>Agaricomycetes</taxon>
        <taxon>Russulales</taxon>
        <taxon>Lachnocladiaceae</taxon>
        <taxon>Vararia</taxon>
    </lineage>
</organism>
<gene>
    <name evidence="1" type="ORF">K488DRAFT_90558</name>
</gene>
<evidence type="ECO:0000313" key="1">
    <source>
        <dbReference type="EMBL" id="KAI0027687.1"/>
    </source>
</evidence>
<sequence>MSSWRQFHTVSERLSDEMKPKERRSVCHWRTQPAFPRLERKYHVPTSPPPHPRIPDNVPTNSTNGDELSSRKLATLPGGCLRASVVFFWPLCLLAPMDQIHDAVFYERSAKKSGPGYYSLARSFLRAEVHVEQSPVRGYRAGSRHTLQKRISSAQRSARPAAERAPTGVLAPLQAVQ</sequence>
<evidence type="ECO:0000313" key="2">
    <source>
        <dbReference type="Proteomes" id="UP000814128"/>
    </source>
</evidence>
<comment type="caution">
    <text evidence="1">The sequence shown here is derived from an EMBL/GenBank/DDBJ whole genome shotgun (WGS) entry which is preliminary data.</text>
</comment>
<reference evidence="1" key="1">
    <citation type="submission" date="2021-02" db="EMBL/GenBank/DDBJ databases">
        <authorList>
            <consortium name="DOE Joint Genome Institute"/>
            <person name="Ahrendt S."/>
            <person name="Looney B.P."/>
            <person name="Miyauchi S."/>
            <person name="Morin E."/>
            <person name="Drula E."/>
            <person name="Courty P.E."/>
            <person name="Chicoki N."/>
            <person name="Fauchery L."/>
            <person name="Kohler A."/>
            <person name="Kuo A."/>
            <person name="Labutti K."/>
            <person name="Pangilinan J."/>
            <person name="Lipzen A."/>
            <person name="Riley R."/>
            <person name="Andreopoulos W."/>
            <person name="He G."/>
            <person name="Johnson J."/>
            <person name="Barry K.W."/>
            <person name="Grigoriev I.V."/>
            <person name="Nagy L."/>
            <person name="Hibbett D."/>
            <person name="Henrissat B."/>
            <person name="Matheny P.B."/>
            <person name="Labbe J."/>
            <person name="Martin F."/>
        </authorList>
    </citation>
    <scope>NUCLEOTIDE SEQUENCE</scope>
    <source>
        <strain evidence="1">EC-137</strain>
    </source>
</reference>
<reference evidence="1" key="2">
    <citation type="journal article" date="2022" name="New Phytol.">
        <title>Evolutionary transition to the ectomycorrhizal habit in the genomes of a hyperdiverse lineage of mushroom-forming fungi.</title>
        <authorList>
            <person name="Looney B."/>
            <person name="Miyauchi S."/>
            <person name="Morin E."/>
            <person name="Drula E."/>
            <person name="Courty P.E."/>
            <person name="Kohler A."/>
            <person name="Kuo A."/>
            <person name="LaButti K."/>
            <person name="Pangilinan J."/>
            <person name="Lipzen A."/>
            <person name="Riley R."/>
            <person name="Andreopoulos W."/>
            <person name="He G."/>
            <person name="Johnson J."/>
            <person name="Nolan M."/>
            <person name="Tritt A."/>
            <person name="Barry K.W."/>
            <person name="Grigoriev I.V."/>
            <person name="Nagy L.G."/>
            <person name="Hibbett D."/>
            <person name="Henrissat B."/>
            <person name="Matheny P.B."/>
            <person name="Labbe J."/>
            <person name="Martin F.M."/>
        </authorList>
    </citation>
    <scope>NUCLEOTIDE SEQUENCE</scope>
    <source>
        <strain evidence="1">EC-137</strain>
    </source>
</reference>
<name>A0ACB8Q7J9_9AGAM</name>
<proteinExistence type="predicted"/>
<dbReference type="Proteomes" id="UP000814128">
    <property type="component" value="Unassembled WGS sequence"/>
</dbReference>